<feature type="compositionally biased region" description="Acidic residues" evidence="1">
    <location>
        <begin position="263"/>
        <end position="274"/>
    </location>
</feature>
<feature type="compositionally biased region" description="Low complexity" evidence="1">
    <location>
        <begin position="85"/>
        <end position="117"/>
    </location>
</feature>
<evidence type="ECO:0008006" key="3">
    <source>
        <dbReference type="Google" id="ProtNLM"/>
    </source>
</evidence>
<accession>A0A1B6FUC4</accession>
<organism evidence="2">
    <name type="scientific">Cuerna arida</name>
    <dbReference type="NCBI Taxonomy" id="1464854"/>
    <lineage>
        <taxon>Eukaryota</taxon>
        <taxon>Metazoa</taxon>
        <taxon>Ecdysozoa</taxon>
        <taxon>Arthropoda</taxon>
        <taxon>Hexapoda</taxon>
        <taxon>Insecta</taxon>
        <taxon>Pterygota</taxon>
        <taxon>Neoptera</taxon>
        <taxon>Paraneoptera</taxon>
        <taxon>Hemiptera</taxon>
        <taxon>Auchenorrhyncha</taxon>
        <taxon>Membracoidea</taxon>
        <taxon>Cicadellidae</taxon>
        <taxon>Cicadellinae</taxon>
        <taxon>Proconiini</taxon>
        <taxon>Cuerna</taxon>
    </lineage>
</organism>
<reference evidence="2" key="1">
    <citation type="submission" date="2015-11" db="EMBL/GenBank/DDBJ databases">
        <title>De novo transcriptome assembly of four potential Pierce s Disease insect vectors from Arizona vineyards.</title>
        <authorList>
            <person name="Tassone E.E."/>
        </authorList>
    </citation>
    <scope>NUCLEOTIDE SEQUENCE</scope>
</reference>
<dbReference type="AlphaFoldDB" id="A0A1B6FUC4"/>
<feature type="region of interest" description="Disordered" evidence="1">
    <location>
        <begin position="83"/>
        <end position="134"/>
    </location>
</feature>
<gene>
    <name evidence="2" type="ORF">g.25956</name>
</gene>
<feature type="non-terminal residue" evidence="2">
    <location>
        <position position="1"/>
    </location>
</feature>
<evidence type="ECO:0000256" key="1">
    <source>
        <dbReference type="SAM" id="MobiDB-lite"/>
    </source>
</evidence>
<sequence length="274" mass="29000">PAPVNYRQVYYAPQTAANLVAPVPASLRYPGQVVAPSKQVVYYPGANPYLGNYVLAGDEANEGSGSWTSWISNIPFASFITGQQPAAPESPAAEGGSAAEGASPAASAEKVELPANNEKPEEEKEDKPSEPAKVKGVPQKYVLLGQPQFFGNYGLQKLNPAAVIPSPEHGAVSSYLLLKNYPGVRFAPQVPQFPQVHQVPQQDSDAELVPAVQPGAAALDYQKLLQAARQQKDYDDASVTVDAAQKDATPADDKPAAAADDNKESEDEETGTNE</sequence>
<dbReference type="EMBL" id="GECZ01015984">
    <property type="protein sequence ID" value="JAS53785.1"/>
    <property type="molecule type" value="Transcribed_RNA"/>
</dbReference>
<protein>
    <recommendedName>
        <fullName evidence="3">DUF4774 domain-containing protein</fullName>
    </recommendedName>
</protein>
<feature type="region of interest" description="Disordered" evidence="1">
    <location>
        <begin position="229"/>
        <end position="274"/>
    </location>
</feature>
<name>A0A1B6FUC4_9HEMI</name>
<evidence type="ECO:0000313" key="2">
    <source>
        <dbReference type="EMBL" id="JAS53785.1"/>
    </source>
</evidence>
<feature type="compositionally biased region" description="Basic and acidic residues" evidence="1">
    <location>
        <begin position="118"/>
        <end position="133"/>
    </location>
</feature>
<proteinExistence type="predicted"/>